<comment type="caution">
    <text evidence="1">The sequence shown here is derived from an EMBL/GenBank/DDBJ whole genome shotgun (WGS) entry which is preliminary data.</text>
</comment>
<sequence>MSDVIVPKGQPIAGDPEKKGWLFKWTNYLKGYQRRWFVLSNGLLSYYRNQAEVAHTCRGTISLLGALIHTADSCTFVISNGGTQTFHIRAHDEVERQSWVTALELAKAKAIRAQESDDDEDQMASGSAAVGGGEGEGEDAGGIARELAARFHDLRTCSELVTRHGAALQRSLVDLEIPPTDTTKQFSERATLFRISCNAMMNACSEFMSAAAASSTRMNRALQHEREQKLRLQEIVEQLARQHDSLEKTVTARNTSQTGGNGTGQGNDTEDEDHEFFDAVEETVSSAMDDKTSFVIKVPVNRKNKVKSGESSDESEGETVTETQQVIFVEDKERAESGMGGADNSAEANAALPKPTDNKEQDIVVWPHVSQAAVTMVDGHPRRTRVPDKPNYPLSLWSIMKNCIGKELSKIPIPVNFSEPLSMLQRLAEDYEYSCVLDEAAKFSDPAQQLAYVAAFTVSSYATTACRTNKPFNPLLGETFECDRMTDLGWRAIAEQVSHHPPMVAQFCEGQAGWQCWQEFTMTTKFRGKYLQVIPLGAASAMFLSSGNKYTWRKVTTTVHNIIVGKLWVDNHGDMDIVGEAGAAAGYVAHLKYLPYGYFSKDTQRKVTGVIKDPNGVPRYVLQGHWDSRVEVAPVTSASPDNTVCKTGKFTVAWERIPAPPDSDRWYNFTLLAAQLNEPEPGVAPTDSRLRPDQRLMEEGLWDEANTEKLRLEEKQRGARRELEAAAEAAAAQGRGAPPGPRPLWFTREAHPAHGSHPHLRHLYNHKYWECKRRQDWAGCPDIF</sequence>
<name>A0ACC1CN40_9NEOP</name>
<dbReference type="Proteomes" id="UP000824533">
    <property type="component" value="Linkage Group LG20"/>
</dbReference>
<proteinExistence type="predicted"/>
<keyword evidence="2" id="KW-1185">Reference proteome</keyword>
<gene>
    <name evidence="1" type="ORF">K1T71_011172</name>
</gene>
<dbReference type="EMBL" id="CM034406">
    <property type="protein sequence ID" value="KAJ0172996.1"/>
    <property type="molecule type" value="Genomic_DNA"/>
</dbReference>
<reference evidence="1 2" key="1">
    <citation type="journal article" date="2021" name="Front. Genet.">
        <title>Chromosome-Level Genome Assembly Reveals Significant Gene Expansion in the Toll and IMD Signaling Pathways of Dendrolimus kikuchii.</title>
        <authorList>
            <person name="Zhou J."/>
            <person name="Wu P."/>
            <person name="Xiong Z."/>
            <person name="Liu N."/>
            <person name="Zhao N."/>
            <person name="Ji M."/>
            <person name="Qiu Y."/>
            <person name="Yang B."/>
        </authorList>
    </citation>
    <scope>NUCLEOTIDE SEQUENCE [LARGE SCALE GENOMIC DNA]</scope>
    <source>
        <strain evidence="1">Ann1</strain>
    </source>
</reference>
<accession>A0ACC1CN40</accession>
<organism evidence="1 2">
    <name type="scientific">Dendrolimus kikuchii</name>
    <dbReference type="NCBI Taxonomy" id="765133"/>
    <lineage>
        <taxon>Eukaryota</taxon>
        <taxon>Metazoa</taxon>
        <taxon>Ecdysozoa</taxon>
        <taxon>Arthropoda</taxon>
        <taxon>Hexapoda</taxon>
        <taxon>Insecta</taxon>
        <taxon>Pterygota</taxon>
        <taxon>Neoptera</taxon>
        <taxon>Endopterygota</taxon>
        <taxon>Lepidoptera</taxon>
        <taxon>Glossata</taxon>
        <taxon>Ditrysia</taxon>
        <taxon>Bombycoidea</taxon>
        <taxon>Lasiocampidae</taxon>
        <taxon>Dendrolimus</taxon>
    </lineage>
</organism>
<evidence type="ECO:0000313" key="1">
    <source>
        <dbReference type="EMBL" id="KAJ0172996.1"/>
    </source>
</evidence>
<protein>
    <submittedName>
        <fullName evidence="1">Uncharacterized protein</fullName>
    </submittedName>
</protein>
<evidence type="ECO:0000313" key="2">
    <source>
        <dbReference type="Proteomes" id="UP000824533"/>
    </source>
</evidence>